<dbReference type="PANTHER" id="PTHR34477">
    <property type="entry name" value="UPF0213 PROTEIN YHBQ"/>
    <property type="match status" value="1"/>
</dbReference>
<proteinExistence type="inferred from homology"/>
<dbReference type="Proteomes" id="UP000838100">
    <property type="component" value="Unassembled WGS sequence"/>
</dbReference>
<protein>
    <recommendedName>
        <fullName evidence="2">GIY-YIG domain-containing protein</fullName>
    </recommendedName>
</protein>
<dbReference type="Gene3D" id="3.40.1440.10">
    <property type="entry name" value="GIY-YIG endonuclease"/>
    <property type="match status" value="1"/>
</dbReference>
<dbReference type="PANTHER" id="PTHR34477:SF1">
    <property type="entry name" value="UPF0213 PROTEIN YHBQ"/>
    <property type="match status" value="1"/>
</dbReference>
<evidence type="ECO:0000259" key="2">
    <source>
        <dbReference type="PROSITE" id="PS50164"/>
    </source>
</evidence>
<dbReference type="InterPro" id="IPR050190">
    <property type="entry name" value="UPF0213_domain"/>
</dbReference>
<dbReference type="SUPFAM" id="SSF82771">
    <property type="entry name" value="GIY-YIG endonuclease"/>
    <property type="match status" value="1"/>
</dbReference>
<dbReference type="PROSITE" id="PS50164">
    <property type="entry name" value="GIY_YIG"/>
    <property type="match status" value="1"/>
</dbReference>
<dbReference type="SMART" id="SM00465">
    <property type="entry name" value="GIYc"/>
    <property type="match status" value="1"/>
</dbReference>
<evidence type="ECO:0000313" key="3">
    <source>
        <dbReference type="EMBL" id="CAH0991704.1"/>
    </source>
</evidence>
<evidence type="ECO:0000256" key="1">
    <source>
        <dbReference type="ARBA" id="ARBA00007435"/>
    </source>
</evidence>
<accession>A0ABM9AES7</accession>
<dbReference type="RefSeq" id="WP_237444406.1">
    <property type="nucleotide sequence ID" value="NZ_CAKLPX010000002.1"/>
</dbReference>
<dbReference type="InterPro" id="IPR000305">
    <property type="entry name" value="GIY-YIG_endonuc"/>
</dbReference>
<organism evidence="3 4">
    <name type="scientific">Sinobacterium norvegicum</name>
    <dbReference type="NCBI Taxonomy" id="1641715"/>
    <lineage>
        <taxon>Bacteria</taxon>
        <taxon>Pseudomonadati</taxon>
        <taxon>Pseudomonadota</taxon>
        <taxon>Gammaproteobacteria</taxon>
        <taxon>Cellvibrionales</taxon>
        <taxon>Spongiibacteraceae</taxon>
        <taxon>Sinobacterium</taxon>
    </lineage>
</organism>
<name>A0ABM9AES7_9GAMM</name>
<comment type="similarity">
    <text evidence="1">Belongs to the UPF0213 family.</text>
</comment>
<evidence type="ECO:0000313" key="4">
    <source>
        <dbReference type="Proteomes" id="UP000838100"/>
    </source>
</evidence>
<reference evidence="3" key="1">
    <citation type="submission" date="2021-12" db="EMBL/GenBank/DDBJ databases">
        <authorList>
            <person name="Rodrigo-Torres L."/>
            <person name="Arahal R. D."/>
            <person name="Lucena T."/>
        </authorList>
    </citation>
    <scope>NUCLEOTIDE SEQUENCE</scope>
    <source>
        <strain evidence="3">CECT 8267</strain>
    </source>
</reference>
<keyword evidence="4" id="KW-1185">Reference proteome</keyword>
<comment type="caution">
    <text evidence="3">The sequence shown here is derived from an EMBL/GenBank/DDBJ whole genome shotgun (WGS) entry which is preliminary data.</text>
</comment>
<feature type="domain" description="GIY-YIG" evidence="2">
    <location>
        <begin position="2"/>
        <end position="83"/>
    </location>
</feature>
<dbReference type="EMBL" id="CAKLPX010000002">
    <property type="protein sequence ID" value="CAH0991704.1"/>
    <property type="molecule type" value="Genomic_DNA"/>
</dbReference>
<dbReference type="InterPro" id="IPR035901">
    <property type="entry name" value="GIY-YIG_endonuc_sf"/>
</dbReference>
<dbReference type="Pfam" id="PF01541">
    <property type="entry name" value="GIY-YIG"/>
    <property type="match status" value="1"/>
</dbReference>
<dbReference type="CDD" id="cd10456">
    <property type="entry name" value="GIY-YIG_UPF0213"/>
    <property type="match status" value="1"/>
</dbReference>
<sequence length="88" mass="10470">MQQWFLYIIQCDDQSLYTGIATDTDRRFDEHLNTFLKKGKKGAKYFYGRKPLEIVYQEIHVNRSEASRREAAIKKLTRTKKLLLISSR</sequence>
<gene>
    <name evidence="3" type="ORF">SIN8267_01818</name>
</gene>